<evidence type="ECO:0000313" key="2">
    <source>
        <dbReference type="EMBL" id="JAD57436.1"/>
    </source>
</evidence>
<keyword evidence="1" id="KW-0812">Transmembrane</keyword>
<evidence type="ECO:0000256" key="1">
    <source>
        <dbReference type="SAM" id="Phobius"/>
    </source>
</evidence>
<protein>
    <submittedName>
        <fullName evidence="2">Uncharacterized protein</fullName>
    </submittedName>
</protein>
<proteinExistence type="predicted"/>
<dbReference type="AlphaFoldDB" id="A0A0A9B228"/>
<keyword evidence="1" id="KW-1133">Transmembrane helix</keyword>
<reference evidence="2" key="2">
    <citation type="journal article" date="2015" name="Data Brief">
        <title>Shoot transcriptome of the giant reed, Arundo donax.</title>
        <authorList>
            <person name="Barrero R.A."/>
            <person name="Guerrero F.D."/>
            <person name="Moolhuijzen P."/>
            <person name="Goolsby J.A."/>
            <person name="Tidwell J."/>
            <person name="Bellgard S.E."/>
            <person name="Bellgard M.I."/>
        </authorList>
    </citation>
    <scope>NUCLEOTIDE SEQUENCE</scope>
    <source>
        <tissue evidence="2">Shoot tissue taken approximately 20 cm above the soil surface</tissue>
    </source>
</reference>
<dbReference type="EMBL" id="GBRH01240459">
    <property type="protein sequence ID" value="JAD57436.1"/>
    <property type="molecule type" value="Transcribed_RNA"/>
</dbReference>
<feature type="transmembrane region" description="Helical" evidence="1">
    <location>
        <begin position="15"/>
        <end position="33"/>
    </location>
</feature>
<keyword evidence="1" id="KW-0472">Membrane</keyword>
<sequence>MSIYRQSQTIFLEHMIFQTIFATLNLLILRRYIFHMIDLLFPINLMLKCVLHSTTISVDAF</sequence>
<accession>A0A0A9B228</accession>
<reference evidence="2" key="1">
    <citation type="submission" date="2014-09" db="EMBL/GenBank/DDBJ databases">
        <authorList>
            <person name="Magalhaes I.L.F."/>
            <person name="Oliveira U."/>
            <person name="Santos F.R."/>
            <person name="Vidigal T.H.D.A."/>
            <person name="Brescovit A.D."/>
            <person name="Santos A.J."/>
        </authorList>
    </citation>
    <scope>NUCLEOTIDE SEQUENCE</scope>
    <source>
        <tissue evidence="2">Shoot tissue taken approximately 20 cm above the soil surface</tissue>
    </source>
</reference>
<organism evidence="2">
    <name type="scientific">Arundo donax</name>
    <name type="common">Giant reed</name>
    <name type="synonym">Donax arundinaceus</name>
    <dbReference type="NCBI Taxonomy" id="35708"/>
    <lineage>
        <taxon>Eukaryota</taxon>
        <taxon>Viridiplantae</taxon>
        <taxon>Streptophyta</taxon>
        <taxon>Embryophyta</taxon>
        <taxon>Tracheophyta</taxon>
        <taxon>Spermatophyta</taxon>
        <taxon>Magnoliopsida</taxon>
        <taxon>Liliopsida</taxon>
        <taxon>Poales</taxon>
        <taxon>Poaceae</taxon>
        <taxon>PACMAD clade</taxon>
        <taxon>Arundinoideae</taxon>
        <taxon>Arundineae</taxon>
        <taxon>Arundo</taxon>
    </lineage>
</organism>
<name>A0A0A9B228_ARUDO</name>